<dbReference type="Pfam" id="PF14022">
    <property type="entry name" value="DUF4238"/>
    <property type="match status" value="1"/>
</dbReference>
<proteinExistence type="predicted"/>
<organism evidence="1 2">
    <name type="scientific">Pararhizobium capsulatum DSM 1112</name>
    <dbReference type="NCBI Taxonomy" id="1121113"/>
    <lineage>
        <taxon>Bacteria</taxon>
        <taxon>Pseudomonadati</taxon>
        <taxon>Pseudomonadota</taxon>
        <taxon>Alphaproteobacteria</taxon>
        <taxon>Hyphomicrobiales</taxon>
        <taxon>Rhizobiaceae</taxon>
        <taxon>Rhizobium/Agrobacterium group</taxon>
        <taxon>Pararhizobium</taxon>
    </lineage>
</organism>
<evidence type="ECO:0000313" key="2">
    <source>
        <dbReference type="Proteomes" id="UP001230207"/>
    </source>
</evidence>
<keyword evidence="2" id="KW-1185">Reference proteome</keyword>
<dbReference type="RefSeq" id="WP_307227478.1">
    <property type="nucleotide sequence ID" value="NZ_JAUSVF010000001.1"/>
</dbReference>
<dbReference type="Proteomes" id="UP001230207">
    <property type="component" value="Unassembled WGS sequence"/>
</dbReference>
<sequence length="120" mass="13675">MEWRILETAASAPLLLTSDRPVIRTNGLISERGHIALPIGPRLLFIASHDTRFLRDLLRADQTGLVKECNRQVVEGAVRFVFAADESQARFIENRFGNEPQPRLMEQIIHRRRTAEEAVS</sequence>
<protein>
    <submittedName>
        <fullName evidence="1">Uncharacterized protein</fullName>
    </submittedName>
</protein>
<accession>A0ABU0BL55</accession>
<comment type="caution">
    <text evidence="1">The sequence shown here is derived from an EMBL/GenBank/DDBJ whole genome shotgun (WGS) entry which is preliminary data.</text>
</comment>
<name>A0ABU0BL55_9HYPH</name>
<dbReference type="EMBL" id="JAUSVF010000001">
    <property type="protein sequence ID" value="MDQ0318972.1"/>
    <property type="molecule type" value="Genomic_DNA"/>
</dbReference>
<dbReference type="InterPro" id="IPR025332">
    <property type="entry name" value="DUF4238"/>
</dbReference>
<reference evidence="1 2" key="1">
    <citation type="submission" date="2023-07" db="EMBL/GenBank/DDBJ databases">
        <title>Genomic Encyclopedia of Type Strains, Phase IV (KMG-IV): sequencing the most valuable type-strain genomes for metagenomic binning, comparative biology and taxonomic classification.</title>
        <authorList>
            <person name="Goeker M."/>
        </authorList>
    </citation>
    <scope>NUCLEOTIDE SEQUENCE [LARGE SCALE GENOMIC DNA]</scope>
    <source>
        <strain evidence="1 2">DSM 1112</strain>
    </source>
</reference>
<evidence type="ECO:0000313" key="1">
    <source>
        <dbReference type="EMBL" id="MDQ0318972.1"/>
    </source>
</evidence>
<gene>
    <name evidence="1" type="ORF">QO002_001110</name>
</gene>